<feature type="region of interest" description="Disordered" evidence="1">
    <location>
        <begin position="114"/>
        <end position="140"/>
    </location>
</feature>
<evidence type="ECO:0000256" key="1">
    <source>
        <dbReference type="SAM" id="MobiDB-lite"/>
    </source>
</evidence>
<name>A0AAD5XA95_9FUNG</name>
<dbReference type="EMBL" id="JADGJH010001971">
    <property type="protein sequence ID" value="KAJ3106104.1"/>
    <property type="molecule type" value="Genomic_DNA"/>
</dbReference>
<comment type="caution">
    <text evidence="2">The sequence shown here is derived from an EMBL/GenBank/DDBJ whole genome shotgun (WGS) entry which is preliminary data.</text>
</comment>
<gene>
    <name evidence="2" type="ORF">HK100_003781</name>
</gene>
<dbReference type="AlphaFoldDB" id="A0AAD5XA95"/>
<evidence type="ECO:0000313" key="2">
    <source>
        <dbReference type="EMBL" id="KAJ3106104.1"/>
    </source>
</evidence>
<proteinExistence type="predicted"/>
<evidence type="ECO:0000313" key="3">
    <source>
        <dbReference type="Proteomes" id="UP001211907"/>
    </source>
</evidence>
<keyword evidence="3" id="KW-1185">Reference proteome</keyword>
<protein>
    <submittedName>
        <fullName evidence="2">Uncharacterized protein</fullName>
    </submittedName>
</protein>
<accession>A0AAD5XA95</accession>
<sequence length="247" mass="26896">MRIEMHRASRNLMRSFRLKQNEKTQVYNHNNFANNIIPNGDASPFTFGQAQINNSGISKQQQQRPLDNARKPLLKIDASMTRVVSSASRSSSGASSTFVADSLSLVLSPPPRLQHLSSAPSSPSCESVSSVTHNECDQQQQQQPYQKGIALFGNCLEYDAYPSPPPLGCTLLVDLPVPAPPSILLLSTLSKSSIGKFGAIGSCRPNSRDVNNLTAEGCGCESAPLYSQFGKTTGILNDFYRLLGWEY</sequence>
<reference evidence="2" key="1">
    <citation type="submission" date="2020-05" db="EMBL/GenBank/DDBJ databases">
        <title>Phylogenomic resolution of chytrid fungi.</title>
        <authorList>
            <person name="Stajich J.E."/>
            <person name="Amses K."/>
            <person name="Simmons R."/>
            <person name="Seto K."/>
            <person name="Myers J."/>
            <person name="Bonds A."/>
            <person name="Quandt C.A."/>
            <person name="Barry K."/>
            <person name="Liu P."/>
            <person name="Grigoriev I."/>
            <person name="Longcore J.E."/>
            <person name="James T.Y."/>
        </authorList>
    </citation>
    <scope>NUCLEOTIDE SEQUENCE</scope>
    <source>
        <strain evidence="2">JEL0513</strain>
    </source>
</reference>
<organism evidence="2 3">
    <name type="scientific">Physocladia obscura</name>
    <dbReference type="NCBI Taxonomy" id="109957"/>
    <lineage>
        <taxon>Eukaryota</taxon>
        <taxon>Fungi</taxon>
        <taxon>Fungi incertae sedis</taxon>
        <taxon>Chytridiomycota</taxon>
        <taxon>Chytridiomycota incertae sedis</taxon>
        <taxon>Chytridiomycetes</taxon>
        <taxon>Chytridiales</taxon>
        <taxon>Chytriomycetaceae</taxon>
        <taxon>Physocladia</taxon>
    </lineage>
</organism>
<feature type="compositionally biased region" description="Low complexity" evidence="1">
    <location>
        <begin position="117"/>
        <end position="131"/>
    </location>
</feature>
<dbReference type="Proteomes" id="UP001211907">
    <property type="component" value="Unassembled WGS sequence"/>
</dbReference>